<evidence type="ECO:0000313" key="2">
    <source>
        <dbReference type="EMBL" id="SDH25370.1"/>
    </source>
</evidence>
<dbReference type="InterPro" id="IPR012347">
    <property type="entry name" value="Ferritin-like"/>
</dbReference>
<dbReference type="GO" id="GO:0046872">
    <property type="term" value="F:metal ion binding"/>
    <property type="evidence" value="ECO:0007669"/>
    <property type="project" value="InterPro"/>
</dbReference>
<dbReference type="RefSeq" id="WP_236781989.1">
    <property type="nucleotide sequence ID" value="NZ_CP080764.1"/>
</dbReference>
<dbReference type="EMBL" id="FNDE01000018">
    <property type="protein sequence ID" value="SDH25370.1"/>
    <property type="molecule type" value="Genomic_DNA"/>
</dbReference>
<accession>A0A1G8AYC1</accession>
<dbReference type="Gene3D" id="1.20.1260.10">
    <property type="match status" value="1"/>
</dbReference>
<dbReference type="GeneID" id="97141865"/>
<dbReference type="InterPro" id="IPR003251">
    <property type="entry name" value="Rr_diiron-bd_dom"/>
</dbReference>
<dbReference type="AlphaFoldDB" id="A0A1G8AYC1"/>
<gene>
    <name evidence="2" type="ORF">SAMN04489735_101863</name>
</gene>
<proteinExistence type="predicted"/>
<dbReference type="InterPro" id="IPR009078">
    <property type="entry name" value="Ferritin-like_SF"/>
</dbReference>
<dbReference type="Proteomes" id="UP000198956">
    <property type="component" value="Unassembled WGS sequence"/>
</dbReference>
<sequence length="179" mass="21052">MKIYPDYTMQAYHLLYPLMFQNTVTPIQYQAQSSLPSSYAMYQTNLQAVLPLLQQAIQGERNDELFYDYLIQNAPSNQDKEIIISIRDDERRHRQMFRQMYYSLTGQMIGPSDSESFEKPANYLSGIEKAIFGELSAVELYRKIYFMIPGTVFKNMVFEILTDEIKHASKYNFLYAKNK</sequence>
<evidence type="ECO:0000313" key="3">
    <source>
        <dbReference type="Proteomes" id="UP000198956"/>
    </source>
</evidence>
<protein>
    <submittedName>
        <fullName evidence="2">Rubrerythrin</fullName>
    </submittedName>
</protein>
<reference evidence="2 3" key="1">
    <citation type="submission" date="2016-10" db="EMBL/GenBank/DDBJ databases">
        <authorList>
            <person name="de Groot N.N."/>
        </authorList>
    </citation>
    <scope>NUCLEOTIDE SEQUENCE [LARGE SCALE GENOMIC DNA]</scope>
    <source>
        <strain evidence="2 3">L 420-91</strain>
    </source>
</reference>
<feature type="domain" description="Rubrerythrin diiron-binding" evidence="1">
    <location>
        <begin position="52"/>
        <end position="173"/>
    </location>
</feature>
<organism evidence="2 3">
    <name type="scientific">Aneurinibacillus thermoaerophilus</name>
    <dbReference type="NCBI Taxonomy" id="143495"/>
    <lineage>
        <taxon>Bacteria</taxon>
        <taxon>Bacillati</taxon>
        <taxon>Bacillota</taxon>
        <taxon>Bacilli</taxon>
        <taxon>Bacillales</taxon>
        <taxon>Paenibacillaceae</taxon>
        <taxon>Aneurinibacillus group</taxon>
        <taxon>Aneurinibacillus</taxon>
    </lineage>
</organism>
<dbReference type="GO" id="GO:0016491">
    <property type="term" value="F:oxidoreductase activity"/>
    <property type="evidence" value="ECO:0007669"/>
    <property type="project" value="InterPro"/>
</dbReference>
<dbReference type="CDD" id="cd00657">
    <property type="entry name" value="Ferritin_like"/>
    <property type="match status" value="1"/>
</dbReference>
<evidence type="ECO:0000259" key="1">
    <source>
        <dbReference type="Pfam" id="PF02915"/>
    </source>
</evidence>
<dbReference type="SUPFAM" id="SSF47240">
    <property type="entry name" value="Ferritin-like"/>
    <property type="match status" value="1"/>
</dbReference>
<dbReference type="Pfam" id="PF02915">
    <property type="entry name" value="Rubrerythrin"/>
    <property type="match status" value="1"/>
</dbReference>
<name>A0A1G8AYC1_ANETH</name>